<keyword evidence="2" id="KW-1185">Reference proteome</keyword>
<reference evidence="1 2" key="1">
    <citation type="submission" date="2024-01" db="EMBL/GenBank/DDBJ databases">
        <title>novel species in genus Adlercreutzia.</title>
        <authorList>
            <person name="Liu X."/>
        </authorList>
    </citation>
    <scope>NUCLEOTIDE SEQUENCE [LARGE SCALE GENOMIC DNA]</scope>
    <source>
        <strain evidence="1 2">R22</strain>
    </source>
</reference>
<protein>
    <submittedName>
        <fullName evidence="1">Uncharacterized protein</fullName>
    </submittedName>
</protein>
<dbReference type="Proteomes" id="UP001343724">
    <property type="component" value="Unassembled WGS sequence"/>
</dbReference>
<accession>A0ABU6IW27</accession>
<name>A0ABU6IW27_9ACTN</name>
<comment type="caution">
    <text evidence="1">The sequence shown here is derived from an EMBL/GenBank/DDBJ whole genome shotgun (WGS) entry which is preliminary data.</text>
</comment>
<dbReference type="EMBL" id="JAYMFH010000001">
    <property type="protein sequence ID" value="MEC4294027.1"/>
    <property type="molecule type" value="Genomic_DNA"/>
</dbReference>
<gene>
    <name evidence="1" type="ORF">VJ920_01720</name>
</gene>
<dbReference type="RefSeq" id="WP_326454267.1">
    <property type="nucleotide sequence ID" value="NZ_JAYMFH010000001.1"/>
</dbReference>
<proteinExistence type="predicted"/>
<evidence type="ECO:0000313" key="2">
    <source>
        <dbReference type="Proteomes" id="UP001343724"/>
    </source>
</evidence>
<organism evidence="1 2">
    <name type="scientific">Adlercreutzia shanghongiae</name>
    <dbReference type="NCBI Taxonomy" id="3111773"/>
    <lineage>
        <taxon>Bacteria</taxon>
        <taxon>Bacillati</taxon>
        <taxon>Actinomycetota</taxon>
        <taxon>Coriobacteriia</taxon>
        <taxon>Eggerthellales</taxon>
        <taxon>Eggerthellaceae</taxon>
        <taxon>Adlercreutzia</taxon>
    </lineage>
</organism>
<sequence length="149" mass="16328">MRFTEFGDEIIGYFDLEDMAPCRVCGAAPVLKENRDQAKRLECPECGIRTRQSTSGNCYAEWNAVMGGPTREQMIAAHVAGEEPPRPATLPTIRPYKRGDAPMVRAAYLRGAIIQDNSFNCNGHCVFIRDAGSAGPDSCGPDDLFVEVE</sequence>
<evidence type="ECO:0000313" key="1">
    <source>
        <dbReference type="EMBL" id="MEC4294027.1"/>
    </source>
</evidence>